<evidence type="ECO:0000313" key="2">
    <source>
        <dbReference type="Proteomes" id="UP000789920"/>
    </source>
</evidence>
<sequence>SNIQQRSYASLENETAKTAEIHKKVPSNVVSYTADIYTHLKRNPNFKELSPDDIKFFQSILSPSELIVGNGNNQDDLIPYNTDWMKKYRGKSKLVAKPKTTAQISKLVKYCNEKKLAIVPQGGNTGLVGGSVPVFDEIVISTNNLNKIRKFDPLSGTLVCDSGCILEVLDNYLAEQGYMVPLDLGAKGSCHIGGNVATNAGGIRLLRYGSLHGTVLGLEVVLPDGTILDNLSTLRKDNTGYDIKHLFIGSEGTLGIITGVSILTPKRPKSVNVAVFCLNSFQKVQEAFIISKGELSEILSAFEFWDVNALKLVKDHLVQGASFPLEDKYPFYILVETSGSNKDHNDEVGVVENGVVAQDNTQIRNLWSIREGIPEAGSKAGSVYKYDLSIPVPVFYNIIEDMGNRLKDAGIFGKDKLVTDVVGYGHIGDGNIHLNIVAKSYSPEVAKLTEPYVYEWTEKHKGSISAEHGLGLMKADCIGYSKSQKMINMMKQIKQSIDPNVSIGSKTIQTPAIEKRVADTYIGTTKCIVKRFPVITGPIIPVL</sequence>
<proteinExistence type="predicted"/>
<reference evidence="1" key="1">
    <citation type="submission" date="2021-06" db="EMBL/GenBank/DDBJ databases">
        <authorList>
            <person name="Kallberg Y."/>
            <person name="Tangrot J."/>
            <person name="Rosling A."/>
        </authorList>
    </citation>
    <scope>NUCLEOTIDE SEQUENCE</scope>
    <source>
        <strain evidence="1">MA461A</strain>
    </source>
</reference>
<dbReference type="Proteomes" id="UP000789920">
    <property type="component" value="Unassembled WGS sequence"/>
</dbReference>
<protein>
    <submittedName>
        <fullName evidence="1">5737_t:CDS:1</fullName>
    </submittedName>
</protein>
<accession>A0ACA9M2W2</accession>
<name>A0ACA9M2W2_9GLOM</name>
<comment type="caution">
    <text evidence="1">The sequence shown here is derived from an EMBL/GenBank/DDBJ whole genome shotgun (WGS) entry which is preliminary data.</text>
</comment>
<keyword evidence="2" id="KW-1185">Reference proteome</keyword>
<feature type="non-terminal residue" evidence="1">
    <location>
        <position position="1"/>
    </location>
</feature>
<gene>
    <name evidence="1" type="ORF">RPERSI_LOCUS4281</name>
</gene>
<dbReference type="EMBL" id="CAJVQC010005786">
    <property type="protein sequence ID" value="CAG8558880.1"/>
    <property type="molecule type" value="Genomic_DNA"/>
</dbReference>
<evidence type="ECO:0000313" key="1">
    <source>
        <dbReference type="EMBL" id="CAG8558880.1"/>
    </source>
</evidence>
<organism evidence="1 2">
    <name type="scientific">Racocetra persica</name>
    <dbReference type="NCBI Taxonomy" id="160502"/>
    <lineage>
        <taxon>Eukaryota</taxon>
        <taxon>Fungi</taxon>
        <taxon>Fungi incertae sedis</taxon>
        <taxon>Mucoromycota</taxon>
        <taxon>Glomeromycotina</taxon>
        <taxon>Glomeromycetes</taxon>
        <taxon>Diversisporales</taxon>
        <taxon>Gigasporaceae</taxon>
        <taxon>Racocetra</taxon>
    </lineage>
</organism>